<dbReference type="InterPro" id="IPR052052">
    <property type="entry name" value="Polysaccharide_Lyase_9"/>
</dbReference>
<evidence type="ECO:0000313" key="12">
    <source>
        <dbReference type="Proteomes" id="UP000184608"/>
    </source>
</evidence>
<evidence type="ECO:0000313" key="11">
    <source>
        <dbReference type="EMBL" id="SHH66511.1"/>
    </source>
</evidence>
<reference evidence="11 12" key="1">
    <citation type="submission" date="2016-11" db="EMBL/GenBank/DDBJ databases">
        <authorList>
            <person name="Jaros S."/>
            <person name="Januszkiewicz K."/>
            <person name="Wedrychowicz H."/>
        </authorList>
    </citation>
    <scope>NUCLEOTIDE SEQUENCE [LARGE SCALE GENOMIC DNA]</scope>
    <source>
        <strain evidence="11 12">CECT 7868</strain>
    </source>
</reference>
<dbReference type="GO" id="GO:0005576">
    <property type="term" value="C:extracellular region"/>
    <property type="evidence" value="ECO:0007669"/>
    <property type="project" value="UniProtKB-SubCell"/>
</dbReference>
<dbReference type="Proteomes" id="UP000184608">
    <property type="component" value="Unassembled WGS sequence"/>
</dbReference>
<gene>
    <name evidence="11" type="ORF">VA7868_00176</name>
</gene>
<feature type="chain" id="PRO_5012657788" description="Right handed beta helix domain-containing protein" evidence="9">
    <location>
        <begin position="35"/>
        <end position="963"/>
    </location>
</feature>
<protein>
    <recommendedName>
        <fullName evidence="10">Right handed beta helix domain-containing protein</fullName>
    </recommendedName>
</protein>
<dbReference type="InterPro" id="IPR011050">
    <property type="entry name" value="Pectin_lyase_fold/virulence"/>
</dbReference>
<dbReference type="PANTHER" id="PTHR40088:SF1">
    <property type="entry name" value="PECTATE LYASE PEL9"/>
    <property type="match status" value="1"/>
</dbReference>
<dbReference type="AlphaFoldDB" id="A0A1M5UU65"/>
<proteinExistence type="inferred from homology"/>
<dbReference type="OrthoDB" id="9762467at2"/>
<organism evidence="11 12">
    <name type="scientific">Vibrio aerogenes CECT 7868</name>
    <dbReference type="NCBI Taxonomy" id="1216006"/>
    <lineage>
        <taxon>Bacteria</taxon>
        <taxon>Pseudomonadati</taxon>
        <taxon>Pseudomonadota</taxon>
        <taxon>Gammaproteobacteria</taxon>
        <taxon>Vibrionales</taxon>
        <taxon>Vibrionaceae</taxon>
        <taxon>Vibrio</taxon>
    </lineage>
</organism>
<evidence type="ECO:0000256" key="8">
    <source>
        <dbReference type="ARBA" id="ARBA00038263"/>
    </source>
</evidence>
<dbReference type="InterPro" id="IPR006626">
    <property type="entry name" value="PbH1"/>
</dbReference>
<dbReference type="GO" id="GO:0016837">
    <property type="term" value="F:carbon-oxygen lyase activity, acting on polysaccharides"/>
    <property type="evidence" value="ECO:0007669"/>
    <property type="project" value="TreeGrafter"/>
</dbReference>
<comment type="subcellular location">
    <subcellularLocation>
        <location evidence="2">Secreted</location>
    </subcellularLocation>
</comment>
<name>A0A1M5UU65_9VIBR</name>
<evidence type="ECO:0000259" key="10">
    <source>
        <dbReference type="Pfam" id="PF13229"/>
    </source>
</evidence>
<dbReference type="SMART" id="SM00710">
    <property type="entry name" value="PbH1"/>
    <property type="match status" value="11"/>
</dbReference>
<keyword evidence="12" id="KW-1185">Reference proteome</keyword>
<keyword evidence="6" id="KW-0106">Calcium</keyword>
<feature type="domain" description="Right handed beta helix" evidence="10">
    <location>
        <begin position="148"/>
        <end position="328"/>
    </location>
</feature>
<dbReference type="RefSeq" id="WP_073601974.1">
    <property type="nucleotide sequence ID" value="NZ_FQXZ01000004.1"/>
</dbReference>
<evidence type="ECO:0000256" key="2">
    <source>
        <dbReference type="ARBA" id="ARBA00004613"/>
    </source>
</evidence>
<keyword evidence="7" id="KW-0456">Lyase</keyword>
<keyword evidence="4" id="KW-0479">Metal-binding</keyword>
<dbReference type="STRING" id="1216006.VA7868_00176"/>
<evidence type="ECO:0000256" key="6">
    <source>
        <dbReference type="ARBA" id="ARBA00022837"/>
    </source>
</evidence>
<comment type="cofactor">
    <cofactor evidence="1">
        <name>Ca(2+)</name>
        <dbReference type="ChEBI" id="CHEBI:29108"/>
    </cofactor>
</comment>
<evidence type="ECO:0000256" key="7">
    <source>
        <dbReference type="ARBA" id="ARBA00023239"/>
    </source>
</evidence>
<evidence type="ECO:0000256" key="9">
    <source>
        <dbReference type="SAM" id="SignalP"/>
    </source>
</evidence>
<sequence length="963" mass="104744">MFHLRQQTVNASQSWFRAFLISFPLLTTASGVLAADMYYVAKSGDDANNCSQTQPCFTLQRGVSQLQPGDTLNIGAGIYSDIGSSSTYFNGGTTENGTTPKVSDWLIAFDRSGTRDNPITIQADPANQGEVILDGGYLGVESANRVGGIMIRHHDYIHFKNFTIRNVSAAGIYNWDHEGEVEDPDHISYGVVIEDMTIHHVGNVDNLAAIGMWSSKDWIVRNNHIYDVYRDHEKDYGKKGAGIQSYGTINALIEHNLFEDVGSGIFLKDHYVINAETRAPVFESEIRFNLIRATRSGVQIGVQPQTEAGANYIHHNIVHTTGKTAKAILYNMAAVSEPTTAPQRVEHNLLYGENSKDTTAIRLSGVADVSVKGNIISGYNKVLNSVYITNHPAGLSDSDYNIFAANGKMAFLDAYSASGGYTPVSYTSLASWQTALASGSVTLKFDHPDTHSLSSSVTDLFSELNTFAYADNSPATALMEDGSNAGPYQTGNEVIGINKGSLYYVAKSGNDSDDCSQTYPCLTLQKGISLLQPGDTLNIGTGVYSDIGSLSPYFSGDTSGIVENGTVPKVYDWLIAMDRSGTKDHPITIQADPANSGDVILDGGYLGAASSHLVGGITIRHNDYIHFKNFTIRNVAAAGIYNWDHEGEVEDPDHISYGVVIEDMTIHHVGNVDNLAAIGMWSSKDWIVRNNHIYDVYRDHEKDYGKKGAGIQSYGTINALIEHNLFEDVGSGIFLKDHYVINAETRAPVFESEIRFNLIRATRSGVQIGVQPETEAGANYIHHNIVHTTGKTAKAILYNMAAVSEPTTAPQRVEQNLLYGENSKDTLGIRINGISDLMVKGNIIVGYKNIFGSQDVDNEPAKLNSSDYNIFAPTQKIAYFDASSVGYQPVSYTSLTSWQAALVSSSFTLNTDYPDTHSLRSSADALFQNLTTFTYPEDSPAIGLMPDGSNAGPYQIGNEIIGL</sequence>
<dbReference type="EMBL" id="FQXZ01000004">
    <property type="protein sequence ID" value="SHH66511.1"/>
    <property type="molecule type" value="Genomic_DNA"/>
</dbReference>
<dbReference type="SUPFAM" id="SSF51126">
    <property type="entry name" value="Pectin lyase-like"/>
    <property type="match status" value="2"/>
</dbReference>
<dbReference type="Gene3D" id="2.160.20.10">
    <property type="entry name" value="Single-stranded right-handed beta-helix, Pectin lyase-like"/>
    <property type="match status" value="2"/>
</dbReference>
<dbReference type="InterPro" id="IPR039448">
    <property type="entry name" value="Beta_helix"/>
</dbReference>
<evidence type="ECO:0000256" key="1">
    <source>
        <dbReference type="ARBA" id="ARBA00001913"/>
    </source>
</evidence>
<keyword evidence="5 9" id="KW-0732">Signal</keyword>
<keyword evidence="3" id="KW-0964">Secreted</keyword>
<evidence type="ECO:0000256" key="5">
    <source>
        <dbReference type="ARBA" id="ARBA00022729"/>
    </source>
</evidence>
<dbReference type="InterPro" id="IPR012334">
    <property type="entry name" value="Pectin_lyas_fold"/>
</dbReference>
<comment type="similarity">
    <text evidence="8">Belongs to the polysaccharide lyase 9 family.</text>
</comment>
<feature type="signal peptide" evidence="9">
    <location>
        <begin position="1"/>
        <end position="34"/>
    </location>
</feature>
<dbReference type="PANTHER" id="PTHR40088">
    <property type="entry name" value="PECTATE LYASE (EUROFUNG)"/>
    <property type="match status" value="1"/>
</dbReference>
<dbReference type="Pfam" id="PF13229">
    <property type="entry name" value="Beta_helix"/>
    <property type="match status" value="2"/>
</dbReference>
<evidence type="ECO:0000256" key="3">
    <source>
        <dbReference type="ARBA" id="ARBA00022525"/>
    </source>
</evidence>
<accession>A0A1M5UU65</accession>
<evidence type="ECO:0000256" key="4">
    <source>
        <dbReference type="ARBA" id="ARBA00022723"/>
    </source>
</evidence>
<dbReference type="GO" id="GO:0046872">
    <property type="term" value="F:metal ion binding"/>
    <property type="evidence" value="ECO:0007669"/>
    <property type="project" value="UniProtKB-KW"/>
</dbReference>
<feature type="domain" description="Right handed beta helix" evidence="10">
    <location>
        <begin position="616"/>
        <end position="796"/>
    </location>
</feature>